<keyword evidence="2" id="KW-1185">Reference proteome</keyword>
<name>A0A6V8P805_9ACTN</name>
<gene>
    <name evidence="1" type="ORF">HKBW3S33_01587</name>
</gene>
<dbReference type="EMBL" id="BLRY01000131">
    <property type="protein sequence ID" value="GFP28170.1"/>
    <property type="molecule type" value="Genomic_DNA"/>
</dbReference>
<organism evidence="1 2">
    <name type="scientific">Candidatus Hakubella thermalkaliphila</name>
    <dbReference type="NCBI Taxonomy" id="2754717"/>
    <lineage>
        <taxon>Bacteria</taxon>
        <taxon>Bacillati</taxon>
        <taxon>Actinomycetota</taxon>
        <taxon>Actinomycetota incertae sedis</taxon>
        <taxon>Candidatus Hakubellales</taxon>
        <taxon>Candidatus Hakubellaceae</taxon>
        <taxon>Candidatus Hakubella</taxon>
    </lineage>
</organism>
<proteinExistence type="predicted"/>
<evidence type="ECO:0000313" key="1">
    <source>
        <dbReference type="EMBL" id="GFP28170.1"/>
    </source>
</evidence>
<evidence type="ECO:0000313" key="2">
    <source>
        <dbReference type="Proteomes" id="UP000591948"/>
    </source>
</evidence>
<dbReference type="AlphaFoldDB" id="A0A6V8P805"/>
<reference evidence="1 2" key="1">
    <citation type="journal article" date="2020" name="Front. Microbiol.">
        <title>Single-cell genomics of novel Actinobacteria with the Wood-Ljungdahl pathway discovered in a serpentinizing system.</title>
        <authorList>
            <person name="Merino N."/>
            <person name="Kawai M."/>
            <person name="Boyd E.S."/>
            <person name="Colman D.R."/>
            <person name="McGlynn S.E."/>
            <person name="Nealson K.H."/>
            <person name="Kurokawa K."/>
            <person name="Hongoh Y."/>
        </authorList>
    </citation>
    <scope>NUCLEOTIDE SEQUENCE [LARGE SCALE GENOMIC DNA]</scope>
    <source>
        <strain evidence="1 2">S33</strain>
    </source>
</reference>
<accession>A0A6V8P805</accession>
<protein>
    <submittedName>
        <fullName evidence="1">Uncharacterized protein</fullName>
    </submittedName>
</protein>
<dbReference type="Proteomes" id="UP000591948">
    <property type="component" value="Unassembled WGS sequence"/>
</dbReference>
<comment type="caution">
    <text evidence="1">The sequence shown here is derived from an EMBL/GenBank/DDBJ whole genome shotgun (WGS) entry which is preliminary data.</text>
</comment>
<sequence>MFCLAQFRLKVRKSGNVQGKVKLHGDYVRVDVFGFEHQDAVRPLLDNLQAKLLKNGLDPRIPWLNNHKICFRFM</sequence>